<organism evidence="1">
    <name type="scientific">Cladocopium goreaui</name>
    <dbReference type="NCBI Taxonomy" id="2562237"/>
    <lineage>
        <taxon>Eukaryota</taxon>
        <taxon>Sar</taxon>
        <taxon>Alveolata</taxon>
        <taxon>Dinophyceae</taxon>
        <taxon>Suessiales</taxon>
        <taxon>Symbiodiniaceae</taxon>
        <taxon>Cladocopium</taxon>
    </lineage>
</organism>
<evidence type="ECO:0000313" key="3">
    <source>
        <dbReference type="Proteomes" id="UP001152797"/>
    </source>
</evidence>
<reference evidence="2 3" key="2">
    <citation type="submission" date="2024-05" db="EMBL/GenBank/DDBJ databases">
        <authorList>
            <person name="Chen Y."/>
            <person name="Shah S."/>
            <person name="Dougan E. K."/>
            <person name="Thang M."/>
            <person name="Chan C."/>
        </authorList>
    </citation>
    <scope>NUCLEOTIDE SEQUENCE [LARGE SCALE GENOMIC DNA]</scope>
</reference>
<comment type="caution">
    <text evidence="1">The sequence shown here is derived from an EMBL/GenBank/DDBJ whole genome shotgun (WGS) entry which is preliminary data.</text>
</comment>
<reference evidence="1" key="1">
    <citation type="submission" date="2022-10" db="EMBL/GenBank/DDBJ databases">
        <authorList>
            <person name="Chen Y."/>
            <person name="Dougan E. K."/>
            <person name="Chan C."/>
            <person name="Rhodes N."/>
            <person name="Thang M."/>
        </authorList>
    </citation>
    <scope>NUCLEOTIDE SEQUENCE</scope>
</reference>
<name>A0A9P1CV98_9DINO</name>
<accession>A0A9P1CV98</accession>
<dbReference type="EMBL" id="CAMXCT030002427">
    <property type="protein sequence ID" value="CAL4785407.1"/>
    <property type="molecule type" value="Genomic_DNA"/>
</dbReference>
<sequence length="344" mass="39434">MDLSSMLWALNKLKAPREFLKVVVLVYFTSNLFNLEEDFRWLEYFAGQASCTFEMRQAGFRSARFDKLYCQDPGAHGRKTNWMDLTTPAGFALAVVFVMKGMELDLLSWFGIKCSSLVAVNSGTSKRSACNSIGLSCPSVDESNTLLERTICLCMLVTAKQGVWVLEQPGSSVLEFYPAWLHFLNALYQWYGMKSVRRVAWWMSRYGAKSPKRQYAWANSPAILRLDVGWKKMKHTIRTCHQYVNKNGKRCWHGSSQLKRTENYPRPFVQAIVRLRDDLVNRGTRHSYPSPMPTGVSTVQAAWQDDEGLFKQARLSEVVAYLRLGSSLNLPKHWRETIPRPDGF</sequence>
<dbReference type="EMBL" id="CAMXCT010002427">
    <property type="protein sequence ID" value="CAI3998095.1"/>
    <property type="molecule type" value="Genomic_DNA"/>
</dbReference>
<evidence type="ECO:0000313" key="2">
    <source>
        <dbReference type="EMBL" id="CAL4785407.1"/>
    </source>
</evidence>
<keyword evidence="3" id="KW-1185">Reference proteome</keyword>
<dbReference type="AlphaFoldDB" id="A0A9P1CV98"/>
<gene>
    <name evidence="1" type="ORF">C1SCF055_LOCUS24424</name>
</gene>
<protein>
    <submittedName>
        <fullName evidence="1">Uncharacterized protein</fullName>
    </submittedName>
</protein>
<evidence type="ECO:0000313" key="1">
    <source>
        <dbReference type="EMBL" id="CAI3998095.1"/>
    </source>
</evidence>
<dbReference type="Proteomes" id="UP001152797">
    <property type="component" value="Unassembled WGS sequence"/>
</dbReference>
<proteinExistence type="predicted"/>
<dbReference type="EMBL" id="CAMXCT020002427">
    <property type="protein sequence ID" value="CAL1151470.1"/>
    <property type="molecule type" value="Genomic_DNA"/>
</dbReference>